<evidence type="ECO:0000313" key="10">
    <source>
        <dbReference type="Proteomes" id="UP000799302"/>
    </source>
</evidence>
<comment type="similarity">
    <text evidence="1 5">Belongs to the sulfatase family.</text>
</comment>
<dbReference type="SUPFAM" id="SSF53649">
    <property type="entry name" value="Alkaline phosphatase-like"/>
    <property type="match status" value="1"/>
</dbReference>
<keyword evidence="2 7" id="KW-0732">Signal</keyword>
<dbReference type="Proteomes" id="UP000799302">
    <property type="component" value="Unassembled WGS sequence"/>
</dbReference>
<dbReference type="OrthoDB" id="96314at2759"/>
<dbReference type="Gene3D" id="3.40.720.10">
    <property type="entry name" value="Alkaline Phosphatase, subunit A"/>
    <property type="match status" value="1"/>
</dbReference>
<keyword evidence="4" id="KW-0325">Glycoprotein</keyword>
<comment type="catalytic activity">
    <reaction evidence="5">
        <text>an aryl sulfate + H2O = a phenol + sulfate + H(+)</text>
        <dbReference type="Rhea" id="RHEA:17261"/>
        <dbReference type="ChEBI" id="CHEBI:15377"/>
        <dbReference type="ChEBI" id="CHEBI:15378"/>
        <dbReference type="ChEBI" id="CHEBI:16189"/>
        <dbReference type="ChEBI" id="CHEBI:33853"/>
        <dbReference type="ChEBI" id="CHEBI:140317"/>
        <dbReference type="EC" id="3.1.6.1"/>
    </reaction>
</comment>
<dbReference type="Pfam" id="PF00884">
    <property type="entry name" value="Sulfatase"/>
    <property type="match status" value="1"/>
</dbReference>
<dbReference type="PIRSF" id="PIRSF000972">
    <property type="entry name" value="Arylsulf_plant"/>
    <property type="match status" value="1"/>
</dbReference>
<name>A0A6A6TW47_9PEZI</name>
<dbReference type="PANTHER" id="PTHR43108">
    <property type="entry name" value="N-ACETYLGLUCOSAMINE-6-SULFATASE FAMILY MEMBER"/>
    <property type="match status" value="1"/>
</dbReference>
<feature type="modified residue" description="3-oxoalanine (Cys)" evidence="6">
    <location>
        <position position="68"/>
    </location>
</feature>
<dbReference type="GO" id="GO:0008449">
    <property type="term" value="F:N-acetylglucosamine-6-sulfatase activity"/>
    <property type="evidence" value="ECO:0007669"/>
    <property type="project" value="TreeGrafter"/>
</dbReference>
<evidence type="ECO:0000256" key="2">
    <source>
        <dbReference type="ARBA" id="ARBA00022729"/>
    </source>
</evidence>
<evidence type="ECO:0000256" key="5">
    <source>
        <dbReference type="PIRNR" id="PIRNR000972"/>
    </source>
</evidence>
<gene>
    <name evidence="9" type="ORF">BT63DRAFT_429971</name>
</gene>
<proteinExistence type="inferred from homology"/>
<keyword evidence="3 5" id="KW-0378">Hydrolase</keyword>
<dbReference type="GO" id="GO:0018958">
    <property type="term" value="P:phenol-containing compound metabolic process"/>
    <property type="evidence" value="ECO:0007669"/>
    <property type="project" value="InterPro"/>
</dbReference>
<dbReference type="InterPro" id="IPR012083">
    <property type="entry name" value="Arylsulfatase"/>
</dbReference>
<protein>
    <recommendedName>
        <fullName evidence="5">Arylsulfatase</fullName>
        <shortName evidence="5">AS</shortName>
        <ecNumber evidence="5">3.1.6.1</ecNumber>
    </recommendedName>
    <alternativeName>
        <fullName evidence="5">Aryl-sulfate sulphohydrolase</fullName>
    </alternativeName>
</protein>
<dbReference type="EC" id="3.1.6.1" evidence="5"/>
<dbReference type="PANTHER" id="PTHR43108:SF8">
    <property type="entry name" value="SD21168P"/>
    <property type="match status" value="1"/>
</dbReference>
<dbReference type="PROSITE" id="PS00523">
    <property type="entry name" value="SULFATASE_1"/>
    <property type="match status" value="1"/>
</dbReference>
<dbReference type="InterPro" id="IPR017850">
    <property type="entry name" value="Alkaline_phosphatase_core_sf"/>
</dbReference>
<evidence type="ECO:0000259" key="8">
    <source>
        <dbReference type="Pfam" id="PF00884"/>
    </source>
</evidence>
<keyword evidence="10" id="KW-1185">Reference proteome</keyword>
<evidence type="ECO:0000256" key="4">
    <source>
        <dbReference type="ARBA" id="ARBA00023180"/>
    </source>
</evidence>
<evidence type="ECO:0000256" key="1">
    <source>
        <dbReference type="ARBA" id="ARBA00008779"/>
    </source>
</evidence>
<evidence type="ECO:0000256" key="7">
    <source>
        <dbReference type="SAM" id="SignalP"/>
    </source>
</evidence>
<dbReference type="CDD" id="cd16147">
    <property type="entry name" value="G6S"/>
    <property type="match status" value="1"/>
</dbReference>
<evidence type="ECO:0000256" key="3">
    <source>
        <dbReference type="ARBA" id="ARBA00022801"/>
    </source>
</evidence>
<sequence length="598" mass="67463">MFLKALTAAVSLSGLTQQALAKQPNILFVLTDDQDLHMHSLDYMPLLQKYLVKEGTLFLKHFCTVAICCPSRVNLWTGRAAHNTNVTDVWPPYGGYPKVVSQGINDNYLPTWLQDAGYNTYYSGKLWNAHSVDNYNAPYASGFNGSDFLLDPYTYDYLNAYMTRNGAPPASYIGQYSPDITAAKAATFLDEALTHKDRPWFVVHAPVAPHSNFQLKGVQESDAPRYADRHAHLFKDYKIPRTENFNPEKQGGVSWIKNLPRLNQTVIDYSDEFQRSRLRALQAVDESLEQLIQKIENAGELDNTYIFYTTDNGYHISQYRFHPGKECGFDTDINIPLIVRGPGIPAGRISTAVTAHTDLASTILSLAGVTRDDFDGIPIPLNAKEERNGRHDHVTIEFWGLGIPEGKWGNYGDENMEDGLGFEAHAAGNNTYKGLRIVSEEYSLYYSVWCTNETELYDVKNDPHQLRNLLSDEHVSSASKFTIAGRPLKHILPRLDALVLVLKSCKGKTCTQPWKVLHPDSEVESLIDSLKPRFDTFYHSQPKVSFSKCERGYIKESEGPLEAKQYTSDAFDTIIEPALQKQGSARSFQYRGQLGWWT</sequence>
<dbReference type="InterPro" id="IPR000917">
    <property type="entry name" value="Sulfatase_N"/>
</dbReference>
<accession>A0A6A6TW47</accession>
<dbReference type="EMBL" id="MU004244">
    <property type="protein sequence ID" value="KAF2663696.1"/>
    <property type="molecule type" value="Genomic_DNA"/>
</dbReference>
<feature type="domain" description="Sulfatase N-terminal" evidence="8">
    <location>
        <begin position="24"/>
        <end position="369"/>
    </location>
</feature>
<dbReference type="AlphaFoldDB" id="A0A6A6TW47"/>
<dbReference type="GO" id="GO:0004065">
    <property type="term" value="F:arylsulfatase activity"/>
    <property type="evidence" value="ECO:0007669"/>
    <property type="project" value="UniProtKB-UniRule"/>
</dbReference>
<feature type="signal peptide" evidence="7">
    <location>
        <begin position="1"/>
        <end position="21"/>
    </location>
</feature>
<evidence type="ECO:0000313" key="9">
    <source>
        <dbReference type="EMBL" id="KAF2663696.1"/>
    </source>
</evidence>
<organism evidence="9 10">
    <name type="scientific">Microthyrium microscopicum</name>
    <dbReference type="NCBI Taxonomy" id="703497"/>
    <lineage>
        <taxon>Eukaryota</taxon>
        <taxon>Fungi</taxon>
        <taxon>Dikarya</taxon>
        <taxon>Ascomycota</taxon>
        <taxon>Pezizomycotina</taxon>
        <taxon>Dothideomycetes</taxon>
        <taxon>Dothideomycetes incertae sedis</taxon>
        <taxon>Microthyriales</taxon>
        <taxon>Microthyriaceae</taxon>
        <taxon>Microthyrium</taxon>
    </lineage>
</organism>
<reference evidence="9" key="1">
    <citation type="journal article" date="2020" name="Stud. Mycol.">
        <title>101 Dothideomycetes genomes: a test case for predicting lifestyles and emergence of pathogens.</title>
        <authorList>
            <person name="Haridas S."/>
            <person name="Albert R."/>
            <person name="Binder M."/>
            <person name="Bloem J."/>
            <person name="Labutti K."/>
            <person name="Salamov A."/>
            <person name="Andreopoulos B."/>
            <person name="Baker S."/>
            <person name="Barry K."/>
            <person name="Bills G."/>
            <person name="Bluhm B."/>
            <person name="Cannon C."/>
            <person name="Castanera R."/>
            <person name="Culley D."/>
            <person name="Daum C."/>
            <person name="Ezra D."/>
            <person name="Gonzalez J."/>
            <person name="Henrissat B."/>
            <person name="Kuo A."/>
            <person name="Liang C."/>
            <person name="Lipzen A."/>
            <person name="Lutzoni F."/>
            <person name="Magnuson J."/>
            <person name="Mondo S."/>
            <person name="Nolan M."/>
            <person name="Ohm R."/>
            <person name="Pangilinan J."/>
            <person name="Park H.-J."/>
            <person name="Ramirez L."/>
            <person name="Alfaro M."/>
            <person name="Sun H."/>
            <person name="Tritt A."/>
            <person name="Yoshinaga Y."/>
            <person name="Zwiers L.-H."/>
            <person name="Turgeon B."/>
            <person name="Goodwin S."/>
            <person name="Spatafora J."/>
            <person name="Crous P."/>
            <person name="Grigoriev I."/>
        </authorList>
    </citation>
    <scope>NUCLEOTIDE SEQUENCE</scope>
    <source>
        <strain evidence="9">CBS 115976</strain>
    </source>
</reference>
<dbReference type="GO" id="GO:0005539">
    <property type="term" value="F:glycosaminoglycan binding"/>
    <property type="evidence" value="ECO:0007669"/>
    <property type="project" value="TreeGrafter"/>
</dbReference>
<dbReference type="InterPro" id="IPR024607">
    <property type="entry name" value="Sulfatase_CS"/>
</dbReference>
<evidence type="ECO:0000256" key="6">
    <source>
        <dbReference type="PIRSR" id="PIRSR000972-50"/>
    </source>
</evidence>
<comment type="PTM">
    <text evidence="6">The conversion to 3-oxoalanine (also known as C-formylglycine, FGly), of a serine or cysteine residue in prokaryotes and of a cysteine residue in eukaryotes, is critical for catalytic activity.</text>
</comment>
<feature type="chain" id="PRO_5025357742" description="Arylsulfatase" evidence="7">
    <location>
        <begin position="22"/>
        <end position="598"/>
    </location>
</feature>
<dbReference type="FunFam" id="3.40.720.10:FF:000051">
    <property type="entry name" value="Arylsulfatase"/>
    <property type="match status" value="1"/>
</dbReference>